<name>A0A3P6N2I7_ANISI</name>
<proteinExistence type="predicted"/>
<accession>A0A3P6N2I7</accession>
<dbReference type="InterPro" id="IPR036465">
    <property type="entry name" value="vWFA_dom_sf"/>
</dbReference>
<dbReference type="InterPro" id="IPR002035">
    <property type="entry name" value="VWF_A"/>
</dbReference>
<dbReference type="AlphaFoldDB" id="A0A3P6N2I7"/>
<dbReference type="Proteomes" id="UP000267096">
    <property type="component" value="Unassembled WGS sequence"/>
</dbReference>
<dbReference type="PROSITE" id="PS50234">
    <property type="entry name" value="VWFA"/>
    <property type="match status" value="1"/>
</dbReference>
<dbReference type="PANTHER" id="PTHR24020:SF84">
    <property type="entry name" value="VWFA DOMAIN-CONTAINING PROTEIN"/>
    <property type="match status" value="1"/>
</dbReference>
<sequence length="177" mass="19601">MLMDFSGGVDNKRDDYVKLASSLVKNLHLGPFNAQIAMIRYSGPGRTETIFHLNKYTNASAAIEEMKRVPHMGGTTRTGEAITYATGEFDQRYGARKGAKRLIIIFTDGYSQEDPSDAALEARKSGIEIDAVAVEDDLVPPDMDQLVMIANGISNVYMASKFEKLMSRVMDPLRKCK</sequence>
<evidence type="ECO:0000313" key="3">
    <source>
        <dbReference type="Proteomes" id="UP000267096"/>
    </source>
</evidence>
<feature type="domain" description="VWFA" evidence="1">
    <location>
        <begin position="1"/>
        <end position="173"/>
    </location>
</feature>
<evidence type="ECO:0000259" key="1">
    <source>
        <dbReference type="PROSITE" id="PS50234"/>
    </source>
</evidence>
<dbReference type="SMART" id="SM00327">
    <property type="entry name" value="VWA"/>
    <property type="match status" value="1"/>
</dbReference>
<keyword evidence="3" id="KW-1185">Reference proteome</keyword>
<organism evidence="2 3">
    <name type="scientific">Anisakis simplex</name>
    <name type="common">Herring worm</name>
    <dbReference type="NCBI Taxonomy" id="6269"/>
    <lineage>
        <taxon>Eukaryota</taxon>
        <taxon>Metazoa</taxon>
        <taxon>Ecdysozoa</taxon>
        <taxon>Nematoda</taxon>
        <taxon>Chromadorea</taxon>
        <taxon>Rhabditida</taxon>
        <taxon>Spirurina</taxon>
        <taxon>Ascaridomorpha</taxon>
        <taxon>Ascaridoidea</taxon>
        <taxon>Anisakidae</taxon>
        <taxon>Anisakis</taxon>
        <taxon>Anisakis simplex complex</taxon>
    </lineage>
</organism>
<dbReference type="Gene3D" id="3.40.50.410">
    <property type="entry name" value="von Willebrand factor, type A domain"/>
    <property type="match status" value="1"/>
</dbReference>
<reference evidence="2 3" key="1">
    <citation type="submission" date="2018-11" db="EMBL/GenBank/DDBJ databases">
        <authorList>
            <consortium name="Pathogen Informatics"/>
        </authorList>
    </citation>
    <scope>NUCLEOTIDE SEQUENCE [LARGE SCALE GENOMIC DNA]</scope>
</reference>
<dbReference type="InterPro" id="IPR050525">
    <property type="entry name" value="ECM_Assembly_Org"/>
</dbReference>
<gene>
    <name evidence="2" type="ORF">ASIM_LOCUS1707</name>
</gene>
<dbReference type="OrthoDB" id="10256829at2759"/>
<protein>
    <recommendedName>
        <fullName evidence="1">VWFA domain-containing protein</fullName>
    </recommendedName>
</protein>
<dbReference type="EMBL" id="UYRR01001942">
    <property type="protein sequence ID" value="VDK19106.1"/>
    <property type="molecule type" value="Genomic_DNA"/>
</dbReference>
<evidence type="ECO:0000313" key="2">
    <source>
        <dbReference type="EMBL" id="VDK19106.1"/>
    </source>
</evidence>
<dbReference type="PANTHER" id="PTHR24020">
    <property type="entry name" value="COLLAGEN ALPHA"/>
    <property type="match status" value="1"/>
</dbReference>
<dbReference type="SUPFAM" id="SSF53300">
    <property type="entry name" value="vWA-like"/>
    <property type="match status" value="1"/>
</dbReference>
<dbReference type="Pfam" id="PF00092">
    <property type="entry name" value="VWA"/>
    <property type="match status" value="1"/>
</dbReference>